<gene>
    <name evidence="1" type="ORF">NP493_575g01042</name>
</gene>
<sequence length="155" mass="16364">MKAVAERPPSNPSRIPRRCATLSGVQCSGGGLSVASSHDDSRGDHCQVNDAFALHVTWAFSKRPKHLVTSLSKSPLNGAKSARVHWRREAPLGLPEDGSSFTSASPSIPTSPVIFTPPGSLWSSIAGRTMPAGPICRAHAGVVIDATRVDMRVDT</sequence>
<reference evidence="1" key="1">
    <citation type="journal article" date="2023" name="Mol. Biol. Evol.">
        <title>Third-Generation Sequencing Reveals the Adaptive Role of the Epigenome in Three Deep-Sea Polychaetes.</title>
        <authorList>
            <person name="Perez M."/>
            <person name="Aroh O."/>
            <person name="Sun Y."/>
            <person name="Lan Y."/>
            <person name="Juniper S.K."/>
            <person name="Young C.R."/>
            <person name="Angers B."/>
            <person name="Qian P.Y."/>
        </authorList>
    </citation>
    <scope>NUCLEOTIDE SEQUENCE</scope>
    <source>
        <strain evidence="1">R07B-5</strain>
    </source>
</reference>
<name>A0AAD9KUE9_RIDPI</name>
<keyword evidence="2" id="KW-1185">Reference proteome</keyword>
<protein>
    <submittedName>
        <fullName evidence="1">Uncharacterized protein</fullName>
    </submittedName>
</protein>
<comment type="caution">
    <text evidence="1">The sequence shown here is derived from an EMBL/GenBank/DDBJ whole genome shotgun (WGS) entry which is preliminary data.</text>
</comment>
<proteinExistence type="predicted"/>
<evidence type="ECO:0000313" key="1">
    <source>
        <dbReference type="EMBL" id="KAK2177859.1"/>
    </source>
</evidence>
<dbReference type="Proteomes" id="UP001209878">
    <property type="component" value="Unassembled WGS sequence"/>
</dbReference>
<dbReference type="AlphaFoldDB" id="A0AAD9KUE9"/>
<evidence type="ECO:0000313" key="2">
    <source>
        <dbReference type="Proteomes" id="UP001209878"/>
    </source>
</evidence>
<accession>A0AAD9KUE9</accession>
<organism evidence="1 2">
    <name type="scientific">Ridgeia piscesae</name>
    <name type="common">Tubeworm</name>
    <dbReference type="NCBI Taxonomy" id="27915"/>
    <lineage>
        <taxon>Eukaryota</taxon>
        <taxon>Metazoa</taxon>
        <taxon>Spiralia</taxon>
        <taxon>Lophotrochozoa</taxon>
        <taxon>Annelida</taxon>
        <taxon>Polychaeta</taxon>
        <taxon>Sedentaria</taxon>
        <taxon>Canalipalpata</taxon>
        <taxon>Sabellida</taxon>
        <taxon>Siboglinidae</taxon>
        <taxon>Ridgeia</taxon>
    </lineage>
</organism>
<dbReference type="EMBL" id="JAODUO010000575">
    <property type="protein sequence ID" value="KAK2177859.1"/>
    <property type="molecule type" value="Genomic_DNA"/>
</dbReference>